<dbReference type="AlphaFoldDB" id="A0A4P2VNL0"/>
<organism evidence="3 4">
    <name type="scientific">Conexivisphaera calida</name>
    <dbReference type="NCBI Taxonomy" id="1874277"/>
    <lineage>
        <taxon>Archaea</taxon>
        <taxon>Nitrososphaerota</taxon>
        <taxon>Conexivisphaeria</taxon>
        <taxon>Conexivisphaerales</taxon>
        <taxon>Conexivisphaeraceae</taxon>
        <taxon>Conexivisphaera</taxon>
    </lineage>
</organism>
<dbReference type="GeneID" id="55584950"/>
<evidence type="ECO:0000313" key="4">
    <source>
        <dbReference type="Proteomes" id="UP000509448"/>
    </source>
</evidence>
<protein>
    <submittedName>
        <fullName evidence="3">SSU ribosomal protein S26e</fullName>
    </submittedName>
</protein>
<dbReference type="GO" id="GO:0003735">
    <property type="term" value="F:structural constituent of ribosome"/>
    <property type="evidence" value="ECO:0007669"/>
    <property type="project" value="InterPro"/>
</dbReference>
<keyword evidence="4" id="KW-1185">Reference proteome</keyword>
<evidence type="ECO:0000313" key="3">
    <source>
        <dbReference type="EMBL" id="BBE42528.1"/>
    </source>
</evidence>
<dbReference type="RefSeq" id="WP_174448750.1">
    <property type="nucleotide sequence ID" value="NZ_AP018732.1"/>
</dbReference>
<evidence type="ECO:0000256" key="1">
    <source>
        <dbReference type="ARBA" id="ARBA00022980"/>
    </source>
</evidence>
<gene>
    <name evidence="3" type="ORF">NAS2_1139</name>
</gene>
<dbReference type="PANTHER" id="PTHR12538:SF0">
    <property type="entry name" value="40S RIBOSOMAL PROTEIN S26"/>
    <property type="match status" value="1"/>
</dbReference>
<dbReference type="InterPro" id="IPR038551">
    <property type="entry name" value="Ribosomal_eS26_sf"/>
</dbReference>
<dbReference type="OrthoDB" id="51292at2157"/>
<reference evidence="3 4" key="1">
    <citation type="journal article" date="2019" name="ISME J.">
        <title>Isolation and characterization of a thermophilic sulfur- and iron-reducing thaumarchaeote from a terrestrial acidic hot spring.</title>
        <authorList>
            <person name="Kato S."/>
            <person name="Itoh T."/>
            <person name="Yuki M."/>
            <person name="Nagamori M."/>
            <person name="Ohnishi M."/>
            <person name="Uematsu K."/>
            <person name="Suzuki K."/>
            <person name="Takashina T."/>
            <person name="Ohkuma M."/>
        </authorList>
    </citation>
    <scope>NUCLEOTIDE SEQUENCE [LARGE SCALE GENOMIC DNA]</scope>
    <source>
        <strain evidence="3 4">NAS-02</strain>
    </source>
</reference>
<dbReference type="GO" id="GO:0003729">
    <property type="term" value="F:mRNA binding"/>
    <property type="evidence" value="ECO:0007669"/>
    <property type="project" value="TreeGrafter"/>
</dbReference>
<dbReference type="GO" id="GO:0022627">
    <property type="term" value="C:cytosolic small ribosomal subunit"/>
    <property type="evidence" value="ECO:0007669"/>
    <property type="project" value="TreeGrafter"/>
</dbReference>
<dbReference type="Gene3D" id="3.30.1740.20">
    <property type="entry name" value="Ribosomal protein S26e"/>
    <property type="match status" value="1"/>
</dbReference>
<dbReference type="InterPro" id="IPR000892">
    <property type="entry name" value="Ribosomal_eS26"/>
</dbReference>
<dbReference type="Pfam" id="PF01283">
    <property type="entry name" value="Ribosomal_S26e"/>
    <property type="match status" value="1"/>
</dbReference>
<evidence type="ECO:0000256" key="2">
    <source>
        <dbReference type="ARBA" id="ARBA00023274"/>
    </source>
</evidence>
<dbReference type="GO" id="GO:0006412">
    <property type="term" value="P:translation"/>
    <property type="evidence" value="ECO:0007669"/>
    <property type="project" value="InterPro"/>
</dbReference>
<dbReference type="PANTHER" id="PTHR12538">
    <property type="entry name" value="40S RIBOSOMAL PROTEIN S26"/>
    <property type="match status" value="1"/>
</dbReference>
<proteinExistence type="predicted"/>
<sequence length="97" mass="10997">MTKKRKSRGRSKGDRGRSDLVHCSKCGALVPRDKAIKVTARYSPVDPMLAKELREKGSYVPSTMVTKYYCVSCAVHYGIVKVRPEDERKEPGRLARR</sequence>
<dbReference type="Proteomes" id="UP000509448">
    <property type="component" value="Chromosome"/>
</dbReference>
<dbReference type="NCBIfam" id="NF006816">
    <property type="entry name" value="PRK09335.1"/>
    <property type="match status" value="1"/>
</dbReference>
<keyword evidence="2" id="KW-0687">Ribonucleoprotein</keyword>
<dbReference type="KEGG" id="ccai:NAS2_1139"/>
<keyword evidence="1 3" id="KW-0689">Ribosomal protein</keyword>
<name>A0A4P2VNL0_9ARCH</name>
<accession>A0A4P2VNL0</accession>
<dbReference type="EMBL" id="AP018732">
    <property type="protein sequence ID" value="BBE42528.1"/>
    <property type="molecule type" value="Genomic_DNA"/>
</dbReference>